<feature type="compositionally biased region" description="Polar residues" evidence="6">
    <location>
        <begin position="90"/>
        <end position="115"/>
    </location>
</feature>
<feature type="region of interest" description="Disordered" evidence="6">
    <location>
        <begin position="591"/>
        <end position="610"/>
    </location>
</feature>
<dbReference type="PANTHER" id="PTHR47171:SF6">
    <property type="entry name" value="SPECIFIC TRANSCRIPTION FACTOR, PUTATIVE (AFU_ORTHOLOGUE AFUA_2G06130)-RELATED"/>
    <property type="match status" value="1"/>
</dbReference>
<dbReference type="GO" id="GO:0008270">
    <property type="term" value="F:zinc ion binding"/>
    <property type="evidence" value="ECO:0007669"/>
    <property type="project" value="InterPro"/>
</dbReference>
<dbReference type="GO" id="GO:0003677">
    <property type="term" value="F:DNA binding"/>
    <property type="evidence" value="ECO:0007669"/>
    <property type="project" value="UniProtKB-KW"/>
</dbReference>
<dbReference type="Pfam" id="PF04082">
    <property type="entry name" value="Fungal_trans"/>
    <property type="match status" value="1"/>
</dbReference>
<dbReference type="InterPro" id="IPR052073">
    <property type="entry name" value="Amide_Lactam_Regulators"/>
</dbReference>
<evidence type="ECO:0000256" key="6">
    <source>
        <dbReference type="SAM" id="MobiDB-lite"/>
    </source>
</evidence>
<dbReference type="STRING" id="1392250.A0A2I2G704"/>
<evidence type="ECO:0000256" key="5">
    <source>
        <dbReference type="ARBA" id="ARBA00023242"/>
    </source>
</evidence>
<dbReference type="EMBL" id="MSFO01000004">
    <property type="protein sequence ID" value="PLB48650.1"/>
    <property type="molecule type" value="Genomic_DNA"/>
</dbReference>
<proteinExistence type="predicted"/>
<dbReference type="GeneID" id="36562377"/>
<dbReference type="InterPro" id="IPR007219">
    <property type="entry name" value="XnlR_reg_dom"/>
</dbReference>
<dbReference type="GO" id="GO:0006351">
    <property type="term" value="P:DNA-templated transcription"/>
    <property type="evidence" value="ECO:0007669"/>
    <property type="project" value="InterPro"/>
</dbReference>
<evidence type="ECO:0000256" key="1">
    <source>
        <dbReference type="ARBA" id="ARBA00022833"/>
    </source>
</evidence>
<feature type="compositionally biased region" description="Polar residues" evidence="6">
    <location>
        <begin position="127"/>
        <end position="139"/>
    </location>
</feature>
<keyword evidence="1" id="KW-0862">Zinc</keyword>
<feature type="compositionally biased region" description="Polar residues" evidence="6">
    <location>
        <begin position="62"/>
        <end position="71"/>
    </location>
</feature>
<protein>
    <recommendedName>
        <fullName evidence="7">Xylanolytic transcriptional activator regulatory domain-containing protein</fullName>
    </recommendedName>
</protein>
<evidence type="ECO:0000256" key="2">
    <source>
        <dbReference type="ARBA" id="ARBA00023015"/>
    </source>
</evidence>
<feature type="compositionally biased region" description="Basic residues" evidence="6">
    <location>
        <begin position="19"/>
        <end position="38"/>
    </location>
</feature>
<reference evidence="8 9" key="1">
    <citation type="submission" date="2016-12" db="EMBL/GenBank/DDBJ databases">
        <title>The genomes of Aspergillus section Nigri reveals drivers in fungal speciation.</title>
        <authorList>
            <consortium name="DOE Joint Genome Institute"/>
            <person name="Vesth T.C."/>
            <person name="Nybo J."/>
            <person name="Theobald S."/>
            <person name="Brandl J."/>
            <person name="Frisvad J.C."/>
            <person name="Nielsen K.F."/>
            <person name="Lyhne E.K."/>
            <person name="Kogle M.E."/>
            <person name="Kuo A."/>
            <person name="Riley R."/>
            <person name="Clum A."/>
            <person name="Nolan M."/>
            <person name="Lipzen A."/>
            <person name="Salamov A."/>
            <person name="Henrissat B."/>
            <person name="Wiebenga A."/>
            <person name="De Vries R.P."/>
            <person name="Grigoriev I.V."/>
            <person name="Mortensen U.H."/>
            <person name="Andersen M.R."/>
            <person name="Baker S.E."/>
        </authorList>
    </citation>
    <scope>NUCLEOTIDE SEQUENCE [LARGE SCALE GENOMIC DNA]</scope>
    <source>
        <strain evidence="8 9">IBT 23096</strain>
    </source>
</reference>
<evidence type="ECO:0000256" key="4">
    <source>
        <dbReference type="ARBA" id="ARBA00023163"/>
    </source>
</evidence>
<dbReference type="PANTHER" id="PTHR47171">
    <property type="entry name" value="FARA-RELATED"/>
    <property type="match status" value="1"/>
</dbReference>
<organism evidence="8 9">
    <name type="scientific">Aspergillus steynii IBT 23096</name>
    <dbReference type="NCBI Taxonomy" id="1392250"/>
    <lineage>
        <taxon>Eukaryota</taxon>
        <taxon>Fungi</taxon>
        <taxon>Dikarya</taxon>
        <taxon>Ascomycota</taxon>
        <taxon>Pezizomycotina</taxon>
        <taxon>Eurotiomycetes</taxon>
        <taxon>Eurotiomycetidae</taxon>
        <taxon>Eurotiales</taxon>
        <taxon>Aspergillaceae</taxon>
        <taxon>Aspergillus</taxon>
        <taxon>Aspergillus subgen. Circumdati</taxon>
    </lineage>
</organism>
<gene>
    <name evidence="8" type="ORF">P170DRAFT_509417</name>
</gene>
<keyword evidence="3" id="KW-0238">DNA-binding</keyword>
<dbReference type="CDD" id="cd12148">
    <property type="entry name" value="fungal_TF_MHR"/>
    <property type="match status" value="1"/>
</dbReference>
<keyword evidence="4" id="KW-0804">Transcription</keyword>
<keyword evidence="2" id="KW-0805">Transcription regulation</keyword>
<feature type="domain" description="Xylanolytic transcriptional activator regulatory" evidence="7">
    <location>
        <begin position="330"/>
        <end position="396"/>
    </location>
</feature>
<evidence type="ECO:0000313" key="8">
    <source>
        <dbReference type="EMBL" id="PLB48650.1"/>
    </source>
</evidence>
<dbReference type="AlphaFoldDB" id="A0A2I2G704"/>
<dbReference type="Proteomes" id="UP000234275">
    <property type="component" value="Unassembled WGS sequence"/>
</dbReference>
<dbReference type="VEuPathDB" id="FungiDB:P170DRAFT_509417"/>
<accession>A0A2I2G704</accession>
<dbReference type="RefSeq" id="XP_024703952.1">
    <property type="nucleotide sequence ID" value="XM_024854671.1"/>
</dbReference>
<feature type="region of interest" description="Disordered" evidence="6">
    <location>
        <begin position="1"/>
        <end position="144"/>
    </location>
</feature>
<evidence type="ECO:0000259" key="7">
    <source>
        <dbReference type="SMART" id="SM00906"/>
    </source>
</evidence>
<evidence type="ECO:0000313" key="9">
    <source>
        <dbReference type="Proteomes" id="UP000234275"/>
    </source>
</evidence>
<sequence length="675" mass="75103">MSGNLTFVPYPDSSERSSRRVRSRRACSRCRLQKRRCNHRDLSHSVTSSSPSRSLAWMGSHETPQSQSQAPAASGPGPRRELTSARDPSASPSGQQSHAGTTRSQNQADQPQNHLPPQESEAETHNHTCGSDTHASPLTTRFVGDLNPEARLLDKTTTPEDAQNMAPGEVGVWVQPHPCSKCASGVEECSPSRPHPPSTGRLSRFLPPGSDMLSGKTIKALSEIYFNNIHPMIPLLNEEQYWQSLSRGTAPVPLVHVLCLVAAKDAAAEKHLKLLQSRDTPLSAREFCSQLYTSLSAALTRRASLGKITLMRILGLLSLHQEGSEGMEGASSCIAQAVHNAQSIALHLPRPNDTDNGFKRLFWCLWTLDRMNAATNSRPCIMADIDIGVPEITPEESNSVAFDVCFRIAKMLNKAIGLYRPNNKVPTAGWDLDYPGFEQIMDEMHAWNLPSATIATLHVFYRATAILAHRLKTVTTLPSPTAARLRQQLSAIQLIRYMQDPTRLNSLHPFPIIVYAASLALSVSYQQLRYSRLPSDQGDARQDFNTGCEILQELRRKWASADAMASLAYRISIALDQLPNLGVLWVNRSNRTERDSHPPSRRELGDTVEEVDHQPHSLDAQMMDRSQDVERTHPELDTMNLFSGMDDVSWMYLDAEIPVNFDHLPLMDFDEPLPW</sequence>
<evidence type="ECO:0000256" key="3">
    <source>
        <dbReference type="ARBA" id="ARBA00023125"/>
    </source>
</evidence>
<feature type="compositionally biased region" description="Low complexity" evidence="6">
    <location>
        <begin position="44"/>
        <end position="54"/>
    </location>
</feature>
<keyword evidence="5" id="KW-0539">Nucleus</keyword>
<comment type="caution">
    <text evidence="8">The sequence shown here is derived from an EMBL/GenBank/DDBJ whole genome shotgun (WGS) entry which is preliminary data.</text>
</comment>
<keyword evidence="9" id="KW-1185">Reference proteome</keyword>
<dbReference type="OrthoDB" id="10031947at2759"/>
<dbReference type="SMART" id="SM00906">
    <property type="entry name" value="Fungal_trans"/>
    <property type="match status" value="1"/>
</dbReference>
<name>A0A2I2G704_9EURO</name>